<sequence>MAEKGTISINAENIMPVIKKWLYSDKDIFVRELVSNGCDAVSKMKRLVSMGEASLAPEEGEDAWRIDVVANADEGTLTFTDNGIGMTAEEVKKYIAQVAFSGAEEFLKKYKGENGENGIIGHFGLGFYSAFMVAKKVVINTKSYQEGAQAVRWISEDGMEYDLEDSDRETRGTSITLYLNDEDKEFANLWTLRQTLEKHCQFMPVPIFVSEVKNAAEEAPKEGEEPKEAPKPEQINDTHPLWLKRPADVTDEEYHEFYHKVFHDYDEPLFWIHLNAEYPFNLKGILYFPKLKNEFTANEGVIKLYNNQVFVADNIKEVIPEFLMLLKGVIDCPDLPLNVSRSFLQNDGYVKKMAAYITRKVADRLLTEFNTRREDYQKYWDDIHPFVKYGCIRDEKFYERVKPALIYKTSAGEYLTLEEYKNKNCEGDEAIIYYASDEKRQAQMIRLYTDQGKDVVLLDTLIDNNFISFLEYTEREQKLKFMRVDAAADGLTDDGEAMSEEELKRLGEMFKKATGDEQLSIEAKPFKSDDLIAMITVDEQSRRFTEMSRQWGRDMSLPEKRTLVLNRKHPVVHWLETAEDGERAQQVCAQVFDLAEMARQPLVADRMVDFLKRSNALLTLLIEK</sequence>
<evidence type="ECO:0000256" key="2">
    <source>
        <dbReference type="ARBA" id="ARBA00022741"/>
    </source>
</evidence>
<keyword evidence="2 5" id="KW-0547">Nucleotide-binding</keyword>
<dbReference type="InterPro" id="IPR020575">
    <property type="entry name" value="Hsp90_N"/>
</dbReference>
<feature type="binding site" evidence="5">
    <location>
        <position position="36"/>
    </location>
    <ligand>
        <name>ATP</name>
        <dbReference type="ChEBI" id="CHEBI:30616"/>
    </ligand>
</feature>
<dbReference type="Gene3D" id="3.40.50.11260">
    <property type="match status" value="1"/>
</dbReference>
<proteinExistence type="inferred from homology"/>
<dbReference type="GO" id="GO:0051082">
    <property type="term" value="F:unfolded protein binding"/>
    <property type="evidence" value="ECO:0007669"/>
    <property type="project" value="InterPro"/>
</dbReference>
<keyword evidence="4" id="KW-0143">Chaperone</keyword>
<dbReference type="NCBIfam" id="NF003555">
    <property type="entry name" value="PRK05218.1"/>
    <property type="match status" value="1"/>
</dbReference>
<dbReference type="Gene3D" id="3.30.230.80">
    <property type="match status" value="1"/>
</dbReference>
<evidence type="ECO:0000256" key="4">
    <source>
        <dbReference type="ARBA" id="ARBA00023186"/>
    </source>
</evidence>
<feature type="binding site" evidence="5">
    <location>
        <position position="86"/>
    </location>
    <ligand>
        <name>ATP</name>
        <dbReference type="ChEBI" id="CHEBI:30616"/>
    </ligand>
</feature>
<dbReference type="Proteomes" id="UP000824260">
    <property type="component" value="Unassembled WGS sequence"/>
</dbReference>
<name>A0A9D1CV74_9FIRM</name>
<dbReference type="InterPro" id="IPR036890">
    <property type="entry name" value="HATPase_C_sf"/>
</dbReference>
<feature type="binding site" evidence="5">
    <location>
        <position position="32"/>
    </location>
    <ligand>
        <name>ATP</name>
        <dbReference type="ChEBI" id="CHEBI:30616"/>
    </ligand>
</feature>
<feature type="binding site" evidence="5">
    <location>
        <begin position="101"/>
        <end position="102"/>
    </location>
    <ligand>
        <name>ATP</name>
        <dbReference type="ChEBI" id="CHEBI:30616"/>
    </ligand>
</feature>
<gene>
    <name evidence="7" type="primary">htpG</name>
    <name evidence="7" type="ORF">IAA52_01195</name>
</gene>
<organism evidence="7 8">
    <name type="scientific">Candidatus Pullichristensenella stercorigallinarum</name>
    <dbReference type="NCBI Taxonomy" id="2840909"/>
    <lineage>
        <taxon>Bacteria</taxon>
        <taxon>Bacillati</taxon>
        <taxon>Bacillota</taxon>
        <taxon>Clostridia</taxon>
        <taxon>Candidatus Pullichristensenella</taxon>
    </lineage>
</organism>
<dbReference type="Gene3D" id="1.20.120.790">
    <property type="entry name" value="Heat shock protein 90, C-terminal domain"/>
    <property type="match status" value="1"/>
</dbReference>
<evidence type="ECO:0000256" key="5">
    <source>
        <dbReference type="PIRSR" id="PIRSR002583-1"/>
    </source>
</evidence>
<dbReference type="Gene3D" id="3.30.565.10">
    <property type="entry name" value="Histidine kinase-like ATPase, C-terminal domain"/>
    <property type="match status" value="1"/>
</dbReference>
<evidence type="ECO:0000256" key="3">
    <source>
        <dbReference type="ARBA" id="ARBA00022840"/>
    </source>
</evidence>
<dbReference type="PIRSF" id="PIRSF002583">
    <property type="entry name" value="Hsp90"/>
    <property type="match status" value="1"/>
</dbReference>
<accession>A0A9D1CV74</accession>
<dbReference type="GO" id="GO:0140662">
    <property type="term" value="F:ATP-dependent protein folding chaperone"/>
    <property type="evidence" value="ECO:0007669"/>
    <property type="project" value="InterPro"/>
</dbReference>
<reference evidence="7" key="1">
    <citation type="submission" date="2020-10" db="EMBL/GenBank/DDBJ databases">
        <authorList>
            <person name="Gilroy R."/>
        </authorList>
    </citation>
    <scope>NUCLEOTIDE SEQUENCE</scope>
    <source>
        <strain evidence="7">ChiSjej6B24-2974</strain>
    </source>
</reference>
<dbReference type="Pfam" id="PF00183">
    <property type="entry name" value="HSP90"/>
    <property type="match status" value="1"/>
</dbReference>
<dbReference type="InterPro" id="IPR020568">
    <property type="entry name" value="Ribosomal_Su5_D2-typ_SF"/>
</dbReference>
<evidence type="ECO:0000256" key="6">
    <source>
        <dbReference type="SAM" id="MobiDB-lite"/>
    </source>
</evidence>
<dbReference type="GO" id="GO:0005524">
    <property type="term" value="F:ATP binding"/>
    <property type="evidence" value="ECO:0007669"/>
    <property type="project" value="UniProtKB-KW"/>
</dbReference>
<dbReference type="AlphaFoldDB" id="A0A9D1CV74"/>
<protein>
    <submittedName>
        <fullName evidence="7">Molecular chaperone HtpG</fullName>
    </submittedName>
</protein>
<feature type="binding site" evidence="5">
    <location>
        <position position="81"/>
    </location>
    <ligand>
        <name>ATP</name>
        <dbReference type="ChEBI" id="CHEBI:30616"/>
    </ligand>
</feature>
<dbReference type="SUPFAM" id="SSF55874">
    <property type="entry name" value="ATPase domain of HSP90 chaperone/DNA topoisomerase II/histidine kinase"/>
    <property type="match status" value="1"/>
</dbReference>
<dbReference type="GO" id="GO:0016887">
    <property type="term" value="F:ATP hydrolysis activity"/>
    <property type="evidence" value="ECO:0007669"/>
    <property type="project" value="InterPro"/>
</dbReference>
<dbReference type="SUPFAM" id="SSF110942">
    <property type="entry name" value="HSP90 C-terminal domain"/>
    <property type="match status" value="1"/>
</dbReference>
<keyword evidence="3 5" id="KW-0067">ATP-binding</keyword>
<comment type="caution">
    <text evidence="7">The sequence shown here is derived from an EMBL/GenBank/DDBJ whole genome shotgun (WGS) entry which is preliminary data.</text>
</comment>
<dbReference type="PRINTS" id="PR00775">
    <property type="entry name" value="HEATSHOCK90"/>
</dbReference>
<dbReference type="EMBL" id="DVFZ01000013">
    <property type="protein sequence ID" value="HIQ81697.1"/>
    <property type="molecule type" value="Genomic_DNA"/>
</dbReference>
<dbReference type="CDD" id="cd16927">
    <property type="entry name" value="HATPase_Hsp90-like"/>
    <property type="match status" value="1"/>
</dbReference>
<dbReference type="Pfam" id="PF13589">
    <property type="entry name" value="HATPase_c_3"/>
    <property type="match status" value="1"/>
</dbReference>
<dbReference type="InterPro" id="IPR001404">
    <property type="entry name" value="Hsp90_fam"/>
</dbReference>
<reference evidence="7" key="2">
    <citation type="journal article" date="2021" name="PeerJ">
        <title>Extensive microbial diversity within the chicken gut microbiome revealed by metagenomics and culture.</title>
        <authorList>
            <person name="Gilroy R."/>
            <person name="Ravi A."/>
            <person name="Getino M."/>
            <person name="Pursley I."/>
            <person name="Horton D.L."/>
            <person name="Alikhan N.F."/>
            <person name="Baker D."/>
            <person name="Gharbi K."/>
            <person name="Hall N."/>
            <person name="Watson M."/>
            <person name="Adriaenssens E.M."/>
            <person name="Foster-Nyarko E."/>
            <person name="Jarju S."/>
            <person name="Secka A."/>
            <person name="Antonio M."/>
            <person name="Oren A."/>
            <person name="Chaudhuri R.R."/>
            <person name="La Ragione R."/>
            <person name="Hildebrand F."/>
            <person name="Pallen M.J."/>
        </authorList>
    </citation>
    <scope>NUCLEOTIDE SEQUENCE</scope>
    <source>
        <strain evidence="7">ChiSjej6B24-2974</strain>
    </source>
</reference>
<feature type="region of interest" description="Disordered" evidence="6">
    <location>
        <begin position="216"/>
        <end position="236"/>
    </location>
</feature>
<evidence type="ECO:0000256" key="1">
    <source>
        <dbReference type="ARBA" id="ARBA00008239"/>
    </source>
</evidence>
<dbReference type="InterPro" id="IPR037196">
    <property type="entry name" value="HSP90_C"/>
</dbReference>
<comment type="similarity">
    <text evidence="1">Belongs to the heat shock protein 90 family.</text>
</comment>
<evidence type="ECO:0000313" key="8">
    <source>
        <dbReference type="Proteomes" id="UP000824260"/>
    </source>
</evidence>
<feature type="binding site" evidence="5">
    <location>
        <position position="173"/>
    </location>
    <ligand>
        <name>ATP</name>
        <dbReference type="ChEBI" id="CHEBI:30616"/>
    </ligand>
</feature>
<feature type="binding site" evidence="5">
    <location>
        <position position="341"/>
    </location>
    <ligand>
        <name>ATP</name>
        <dbReference type="ChEBI" id="CHEBI:30616"/>
    </ligand>
</feature>
<evidence type="ECO:0000313" key="7">
    <source>
        <dbReference type="EMBL" id="HIQ81697.1"/>
    </source>
</evidence>
<dbReference type="SUPFAM" id="SSF54211">
    <property type="entry name" value="Ribosomal protein S5 domain 2-like"/>
    <property type="match status" value="1"/>
</dbReference>
<dbReference type="PANTHER" id="PTHR11528">
    <property type="entry name" value="HEAT SHOCK PROTEIN 90 FAMILY MEMBER"/>
    <property type="match status" value="1"/>
</dbReference>